<sequence length="318" mass="32840">MYCLKTLKRKELVLKTIPFFTIIYFLLLAVFAGNRIAKAAKLADGTWSQSASPGTTTVTFTNGATLLPANSDIVLTFPSTATVSQGGTNISVTGQSSPTRSNNTLDNTITINIDGTIDSSLAVTITMTDGLSAYVTTTYAQESLAINTLNATDQPVDFGVAIKTNSNTTTITASVPLFVNMAIDDTTMALGTLSTASVSQATQQYTINSNNQTGITMQIATDGDLDDASSNTINYVGDSTVSAGSEEYGIAVSTSGLTVDANYITGDNDIIEAANNIATSGGSVANATLDITYKASIAGTTVAGSYNQVVTVTIATIA</sequence>
<keyword evidence="1" id="KW-1133">Transmembrane helix</keyword>
<keyword evidence="1" id="KW-0472">Membrane</keyword>
<evidence type="ECO:0000313" key="2">
    <source>
        <dbReference type="EMBL" id="OGC45456.1"/>
    </source>
</evidence>
<keyword evidence="1" id="KW-0812">Transmembrane</keyword>
<protein>
    <submittedName>
        <fullName evidence="2">Uncharacterized protein</fullName>
    </submittedName>
</protein>
<accession>A0A1F4UKL6</accession>
<evidence type="ECO:0000313" key="3">
    <source>
        <dbReference type="Proteomes" id="UP000178615"/>
    </source>
</evidence>
<dbReference type="EMBL" id="MEUV01000036">
    <property type="protein sequence ID" value="OGC45456.1"/>
    <property type="molecule type" value="Genomic_DNA"/>
</dbReference>
<name>A0A1F4UKL6_UNCKA</name>
<proteinExistence type="predicted"/>
<dbReference type="Proteomes" id="UP000178615">
    <property type="component" value="Unassembled WGS sequence"/>
</dbReference>
<feature type="transmembrane region" description="Helical" evidence="1">
    <location>
        <begin position="12"/>
        <end position="32"/>
    </location>
</feature>
<comment type="caution">
    <text evidence="2">The sequence shown here is derived from an EMBL/GenBank/DDBJ whole genome shotgun (WGS) entry which is preliminary data.</text>
</comment>
<gene>
    <name evidence="2" type="ORF">A2V49_03400</name>
</gene>
<evidence type="ECO:0000256" key="1">
    <source>
        <dbReference type="SAM" id="Phobius"/>
    </source>
</evidence>
<dbReference type="AlphaFoldDB" id="A0A1F4UKL6"/>
<reference evidence="2 3" key="1">
    <citation type="journal article" date="2016" name="Nat. Commun.">
        <title>Thousands of microbial genomes shed light on interconnected biogeochemical processes in an aquifer system.</title>
        <authorList>
            <person name="Anantharaman K."/>
            <person name="Brown C.T."/>
            <person name="Hug L.A."/>
            <person name="Sharon I."/>
            <person name="Castelle C.J."/>
            <person name="Probst A.J."/>
            <person name="Thomas B.C."/>
            <person name="Singh A."/>
            <person name="Wilkins M.J."/>
            <person name="Karaoz U."/>
            <person name="Brodie E.L."/>
            <person name="Williams K.H."/>
            <person name="Hubbard S.S."/>
            <person name="Banfield J.F."/>
        </authorList>
    </citation>
    <scope>NUCLEOTIDE SEQUENCE [LARGE SCALE GENOMIC DNA]</scope>
</reference>
<organism evidence="2 3">
    <name type="scientific">candidate division WWE3 bacterium RBG_19FT_COMBO_34_6</name>
    <dbReference type="NCBI Taxonomy" id="1802612"/>
    <lineage>
        <taxon>Bacteria</taxon>
        <taxon>Katanobacteria</taxon>
    </lineage>
</organism>